<sequence length="488" mass="53418">MKSLKIVTFHILFVVLYCPLLLSGKNSFSEVSDFLDTDGTFVGYASFEGDGEKLAGKLQELYAAFSEHFPALREQGANFSDLFASLGLDRFQSVAASSVELENQIVRNKTVLSFTDEPGGIFEILGKQPIRFRAAELAPEDATLAYSIRLDAQATKALLDSLVASTGLRELKESWQSLLSRPLPYSDIQTMDVLYAFSGQIDIVQKLEKPDGLDPEVKLWISIENAGTLGARYLEDVSKAGVVKEVETEDGRRIWDLSALSNGDTEAFYASTEEATGNLILFTHDGWVVPGVTDGGLVGTETFQSFYADLPRKALLFSYNSSSTIDLMLGEVIHSLKQEEFNEVAESIIDFGVGDFTKPVAWVVYRSENRIHSIEHAGYSYKQLSVIPALAISGAVIVPTVGQFRAVARRSAITSNLRQINMAAALIVVESEAESISFAQIRESELGEGINSVAGESYDHIVITPETKHISVTLPNGEVVSVDLFPIW</sequence>
<dbReference type="EMBL" id="JACYFG010000051">
    <property type="protein sequence ID" value="MBD5782174.1"/>
    <property type="molecule type" value="Genomic_DNA"/>
</dbReference>
<gene>
    <name evidence="1" type="ORF">IEN85_21930</name>
</gene>
<evidence type="ECO:0000313" key="2">
    <source>
        <dbReference type="Proteomes" id="UP000622317"/>
    </source>
</evidence>
<keyword evidence="2" id="KW-1185">Reference proteome</keyword>
<dbReference type="RefSeq" id="WP_191619240.1">
    <property type="nucleotide sequence ID" value="NZ_JACYFG010000051.1"/>
</dbReference>
<proteinExistence type="predicted"/>
<dbReference type="Proteomes" id="UP000622317">
    <property type="component" value="Unassembled WGS sequence"/>
</dbReference>
<reference evidence="1" key="1">
    <citation type="submission" date="2020-09" db="EMBL/GenBank/DDBJ databases">
        <title>Pelagicoccus enzymogenes sp. nov. with an EPS production, isolated from marine sediment.</title>
        <authorList>
            <person name="Feng X."/>
        </authorList>
    </citation>
    <scope>NUCLEOTIDE SEQUENCE</scope>
    <source>
        <strain evidence="1">NFK12</strain>
    </source>
</reference>
<name>A0A927IJS6_9BACT</name>
<comment type="caution">
    <text evidence="1">The sequence shown here is derived from an EMBL/GenBank/DDBJ whole genome shotgun (WGS) entry which is preliminary data.</text>
</comment>
<dbReference type="AlphaFoldDB" id="A0A927IJS6"/>
<organism evidence="1 2">
    <name type="scientific">Pelagicoccus enzymogenes</name>
    <dbReference type="NCBI Taxonomy" id="2773457"/>
    <lineage>
        <taxon>Bacteria</taxon>
        <taxon>Pseudomonadati</taxon>
        <taxon>Verrucomicrobiota</taxon>
        <taxon>Opitutia</taxon>
        <taxon>Puniceicoccales</taxon>
        <taxon>Pelagicoccaceae</taxon>
        <taxon>Pelagicoccus</taxon>
    </lineage>
</organism>
<protein>
    <submittedName>
        <fullName evidence="1">Uncharacterized protein</fullName>
    </submittedName>
</protein>
<accession>A0A927IJS6</accession>
<evidence type="ECO:0000313" key="1">
    <source>
        <dbReference type="EMBL" id="MBD5782174.1"/>
    </source>
</evidence>